<protein>
    <submittedName>
        <fullName evidence="3">Membrane protein</fullName>
    </submittedName>
</protein>
<reference evidence="4" key="1">
    <citation type="journal article" date="2019" name="Int. J. Syst. Evol. Microbiol.">
        <title>The Global Catalogue of Microorganisms (GCM) 10K type strain sequencing project: providing services to taxonomists for standard genome sequencing and annotation.</title>
        <authorList>
            <consortium name="The Broad Institute Genomics Platform"/>
            <consortium name="The Broad Institute Genome Sequencing Center for Infectious Disease"/>
            <person name="Wu L."/>
            <person name="Ma J."/>
        </authorList>
    </citation>
    <scope>NUCLEOTIDE SEQUENCE [LARGE SCALE GENOMIC DNA]</scope>
    <source>
        <strain evidence="4">NBRC 108728</strain>
    </source>
</reference>
<keyword evidence="4" id="KW-1185">Reference proteome</keyword>
<evidence type="ECO:0000313" key="3">
    <source>
        <dbReference type="EMBL" id="BDZ51413.1"/>
    </source>
</evidence>
<feature type="transmembrane region" description="Helical" evidence="1">
    <location>
        <begin position="261"/>
        <end position="280"/>
    </location>
</feature>
<dbReference type="EMBL" id="AP027732">
    <property type="protein sequence ID" value="BDZ51413.1"/>
    <property type="molecule type" value="Genomic_DNA"/>
</dbReference>
<evidence type="ECO:0000256" key="1">
    <source>
        <dbReference type="SAM" id="Phobius"/>
    </source>
</evidence>
<gene>
    <name evidence="3" type="ORF">GCM10025867_36540</name>
</gene>
<feature type="transmembrane region" description="Helical" evidence="1">
    <location>
        <begin position="311"/>
        <end position="329"/>
    </location>
</feature>
<feature type="transmembrane region" description="Helical" evidence="1">
    <location>
        <begin position="207"/>
        <end position="225"/>
    </location>
</feature>
<dbReference type="Pfam" id="PF24878">
    <property type="entry name" value="YkcB_C"/>
    <property type="match status" value="1"/>
</dbReference>
<evidence type="ECO:0000259" key="2">
    <source>
        <dbReference type="Pfam" id="PF24878"/>
    </source>
</evidence>
<keyword evidence="1" id="KW-0812">Transmembrane</keyword>
<feature type="transmembrane region" description="Helical" evidence="1">
    <location>
        <begin position="42"/>
        <end position="68"/>
    </location>
</feature>
<keyword evidence="1" id="KW-1133">Transmembrane helix</keyword>
<feature type="domain" description="Putative mannosyltransferase YkcA/B-like C-terminal" evidence="2">
    <location>
        <begin position="409"/>
        <end position="483"/>
    </location>
</feature>
<feature type="transmembrane region" description="Helical" evidence="1">
    <location>
        <begin position="169"/>
        <end position="186"/>
    </location>
</feature>
<feature type="transmembrane region" description="Helical" evidence="1">
    <location>
        <begin position="286"/>
        <end position="304"/>
    </location>
</feature>
<dbReference type="Proteomes" id="UP001321486">
    <property type="component" value="Chromosome"/>
</dbReference>
<keyword evidence="1" id="KW-0472">Membrane</keyword>
<feature type="transmembrane region" description="Helical" evidence="1">
    <location>
        <begin position="231"/>
        <end position="249"/>
    </location>
</feature>
<name>A0ABN6Y791_9MICO</name>
<evidence type="ECO:0000313" key="4">
    <source>
        <dbReference type="Proteomes" id="UP001321486"/>
    </source>
</evidence>
<proteinExistence type="predicted"/>
<dbReference type="InterPro" id="IPR056785">
    <property type="entry name" value="YkcA/B-like_C"/>
</dbReference>
<organism evidence="3 4">
    <name type="scientific">Frondihabitans sucicola</name>
    <dbReference type="NCBI Taxonomy" id="1268041"/>
    <lineage>
        <taxon>Bacteria</taxon>
        <taxon>Bacillati</taxon>
        <taxon>Actinomycetota</taxon>
        <taxon>Actinomycetes</taxon>
        <taxon>Micrococcales</taxon>
        <taxon>Microbacteriaceae</taxon>
        <taxon>Frondihabitans</taxon>
    </lineage>
</organism>
<accession>A0ABN6Y791</accession>
<sequence>MVSMFGHTMEDGLLTMSLALAFASFQKGVVTGRTLPFVFAGLWIAVGFQAKMLQAWFIVPALVIAIVVTTAPPRVRLLRAFLLGAVTVAASLSWMGIVQFVPAADRPFFDGSVSNDVFASVFGYNGLDRFVPGIVPGAAPAFSASVIAPGADGRSPFKLLLPAFTTQVGWFYPLALLGLVTAAVRLRSGAAPPSLRAVDTEAASAPLVIGLGGWLVTAAAVLTVAPVPHTAYLAAVTVPVSLLAAIAVGDAVMAARRGRPASLLVVIAAETLWTVGILVGTGLSPAWLLAFVSVCGAAALVLAGSTRAGPSTLASVAAGLAMLAAPGVWTVSTVDPALAGTANDAYAGPRVGTVPYFFQTDAPESERRSFSRFALLPPDLSQPGPQLTDEQRNLADFVRRSPGHDGAPLFTTSTWQDAEPYILAGGLNVRALGGYSGAVPSPTLASIRRGVRQQATSYFLFPARSPTGRIPDTESQRIVAWVTGRCSYVPDDVYEGATTLPGQSLWACTRGT</sequence>
<feature type="transmembrane region" description="Helical" evidence="1">
    <location>
        <begin position="80"/>
        <end position="101"/>
    </location>
</feature>